<dbReference type="EMBL" id="FOHN01000009">
    <property type="protein sequence ID" value="SET16802.1"/>
    <property type="molecule type" value="Genomic_DNA"/>
</dbReference>
<dbReference type="OrthoDB" id="5356505at2"/>
<accession>A0A1I0CBI0</accession>
<organism evidence="2 3">
    <name type="scientific">[Clostridium] polysaccharolyticum</name>
    <dbReference type="NCBI Taxonomy" id="29364"/>
    <lineage>
        <taxon>Bacteria</taxon>
        <taxon>Bacillati</taxon>
        <taxon>Bacillota</taxon>
        <taxon>Clostridia</taxon>
        <taxon>Lachnospirales</taxon>
        <taxon>Lachnospiraceae</taxon>
    </lineage>
</organism>
<dbReference type="RefSeq" id="WP_092477717.1">
    <property type="nucleotide sequence ID" value="NZ_FOHN01000009.1"/>
</dbReference>
<dbReference type="Proteomes" id="UP000199800">
    <property type="component" value="Unassembled WGS sequence"/>
</dbReference>
<evidence type="ECO:0000259" key="1">
    <source>
        <dbReference type="Pfam" id="PF07791"/>
    </source>
</evidence>
<dbReference type="AlphaFoldDB" id="A0A1I0CBI0"/>
<sequence>MRYYKLSMDMEREKDIILHCKNCADIDLNTFSVGKYYDNYGISIMFYYDVNEGNVWTDFIANDKGWFIVSEKLRLILQELNSEIQFIDILICDNDGVTVEKKYYIANIVKVVDALCLNKSDYFETYIEGRGTIYTVSKYGIYENKTEGADIFKLDNWQQIPIFVSETFKKAIELNKCTGISFQEIAVE</sequence>
<evidence type="ECO:0000313" key="3">
    <source>
        <dbReference type="Proteomes" id="UP000199800"/>
    </source>
</evidence>
<keyword evidence="3" id="KW-1185">Reference proteome</keyword>
<proteinExistence type="predicted"/>
<dbReference type="InterPro" id="IPR012433">
    <property type="entry name" value="Imm11"/>
</dbReference>
<reference evidence="2 3" key="1">
    <citation type="submission" date="2016-10" db="EMBL/GenBank/DDBJ databases">
        <authorList>
            <person name="de Groot N.N."/>
        </authorList>
    </citation>
    <scope>NUCLEOTIDE SEQUENCE [LARGE SCALE GENOMIC DNA]</scope>
    <source>
        <strain evidence="2 3">DSM 1801</strain>
    </source>
</reference>
<feature type="domain" description="Immunity MXAN-0049 protein" evidence="1">
    <location>
        <begin position="2"/>
        <end position="186"/>
    </location>
</feature>
<gene>
    <name evidence="2" type="ORF">SAMN04487772_109112</name>
</gene>
<name>A0A1I0CBI0_9FIRM</name>
<dbReference type="Pfam" id="PF07791">
    <property type="entry name" value="Imm11"/>
    <property type="match status" value="1"/>
</dbReference>
<dbReference type="STRING" id="29364.SAMN04487772_109112"/>
<protein>
    <recommendedName>
        <fullName evidence="1">Immunity MXAN-0049 protein domain-containing protein</fullName>
    </recommendedName>
</protein>
<evidence type="ECO:0000313" key="2">
    <source>
        <dbReference type="EMBL" id="SET16802.1"/>
    </source>
</evidence>